<gene>
    <name evidence="1" type="ORF">CLUMA_CG013784</name>
</gene>
<evidence type="ECO:0000313" key="2">
    <source>
        <dbReference type="Proteomes" id="UP000183832"/>
    </source>
</evidence>
<name>A0A1J1IJW4_9DIPT</name>
<protein>
    <submittedName>
        <fullName evidence="1">CLUMA_CG013784, isoform A</fullName>
    </submittedName>
</protein>
<reference evidence="1 2" key="1">
    <citation type="submission" date="2015-04" db="EMBL/GenBank/DDBJ databases">
        <authorList>
            <person name="Syromyatnikov M.Y."/>
            <person name="Popov V.N."/>
        </authorList>
    </citation>
    <scope>NUCLEOTIDE SEQUENCE [LARGE SCALE GENOMIC DNA]</scope>
</reference>
<proteinExistence type="predicted"/>
<organism evidence="1 2">
    <name type="scientific">Clunio marinus</name>
    <dbReference type="NCBI Taxonomy" id="568069"/>
    <lineage>
        <taxon>Eukaryota</taxon>
        <taxon>Metazoa</taxon>
        <taxon>Ecdysozoa</taxon>
        <taxon>Arthropoda</taxon>
        <taxon>Hexapoda</taxon>
        <taxon>Insecta</taxon>
        <taxon>Pterygota</taxon>
        <taxon>Neoptera</taxon>
        <taxon>Endopterygota</taxon>
        <taxon>Diptera</taxon>
        <taxon>Nematocera</taxon>
        <taxon>Chironomoidea</taxon>
        <taxon>Chironomidae</taxon>
        <taxon>Clunio</taxon>
    </lineage>
</organism>
<dbReference type="EMBL" id="CVRI01000054">
    <property type="protein sequence ID" value="CRL00523.1"/>
    <property type="molecule type" value="Genomic_DNA"/>
</dbReference>
<sequence length="107" mass="12668">MYFYEDLRNDFSRHEEVQLIRLSAFSLYLNKDFFFPLQNFKTAPSCDEWRNIFKPFGAAHLAHQAKRNFLELIVGCWCNETNGSGELIKMLEKPSVFISLFDINKHQ</sequence>
<dbReference type="AlphaFoldDB" id="A0A1J1IJW4"/>
<evidence type="ECO:0000313" key="1">
    <source>
        <dbReference type="EMBL" id="CRL00523.1"/>
    </source>
</evidence>
<keyword evidence="2" id="KW-1185">Reference proteome</keyword>
<dbReference type="Proteomes" id="UP000183832">
    <property type="component" value="Unassembled WGS sequence"/>
</dbReference>
<accession>A0A1J1IJW4</accession>